<evidence type="ECO:0000313" key="4">
    <source>
        <dbReference type="Proteomes" id="UP001175261"/>
    </source>
</evidence>
<evidence type="ECO:0000256" key="2">
    <source>
        <dbReference type="SAM" id="MobiDB-lite"/>
    </source>
</evidence>
<dbReference type="Proteomes" id="UP001175261">
    <property type="component" value="Unassembled WGS sequence"/>
</dbReference>
<gene>
    <name evidence="3" type="ORF">NLU13_2095</name>
</gene>
<name>A0AA39LCZ3_SARSR</name>
<evidence type="ECO:0008006" key="5">
    <source>
        <dbReference type="Google" id="ProtNLM"/>
    </source>
</evidence>
<reference evidence="3" key="1">
    <citation type="submission" date="2022-10" db="EMBL/GenBank/DDBJ databases">
        <title>Determination and structural analysis of whole genome sequence of Sarocladium strictum F4-1.</title>
        <authorList>
            <person name="Hu L."/>
            <person name="Jiang Y."/>
        </authorList>
    </citation>
    <scope>NUCLEOTIDE SEQUENCE</scope>
    <source>
        <strain evidence="3">F4-1</strain>
    </source>
</reference>
<dbReference type="EMBL" id="JAPDFR010000001">
    <property type="protein sequence ID" value="KAK0392600.1"/>
    <property type="molecule type" value="Genomic_DNA"/>
</dbReference>
<comment type="similarity">
    <text evidence="1">Belongs to the STK19 family.</text>
</comment>
<dbReference type="InterPro" id="IPR018865">
    <property type="entry name" value="STK19-like"/>
</dbReference>
<evidence type="ECO:0000313" key="3">
    <source>
        <dbReference type="EMBL" id="KAK0392600.1"/>
    </source>
</evidence>
<accession>A0AA39LCZ3</accession>
<proteinExistence type="inferred from homology"/>
<feature type="compositionally biased region" description="Basic and acidic residues" evidence="2">
    <location>
        <begin position="42"/>
        <end position="51"/>
    </location>
</feature>
<dbReference type="Pfam" id="PF10494">
    <property type="entry name" value="Stk19"/>
    <property type="match status" value="1"/>
</dbReference>
<dbReference type="PANTHER" id="PTHR15243:SF0">
    <property type="entry name" value="SERINE_THREONINE-PROTEIN KINASE 19"/>
    <property type="match status" value="1"/>
</dbReference>
<keyword evidence="4" id="KW-1185">Reference proteome</keyword>
<sequence>MPQGIRSILGKRSRVTKPSQPKPTSSPSKSASASSPRKAARKPREVPEELFPDKLDDEGLATLLTTELTLRDAVQAMRYIRSHMFTPVPTSGFNSTRTAELLNYRLGVPPIVTTGHLNAILNSPTRVEKEVAELNRKGILRKVRVERRGGIGHALIESSDLEDMVWKTPSLSKDTQDSFIAFLTQNPVAQDLPQDALSAQELRELQSEGYIVTRMQARPGSTLHVRPEDRTTLTSIQRVSQAASGSVAAVGGSNAIHLSGGGGGSGSRGASTVRNDGMSYRIAIPGHGRYLKLAEAALDWLRDTLARTKWGEGPEGWLKERFEGGGLYGPRWKDFEGLEWDWLLGEAVGLGVIELFDTASVGRGIRASGS</sequence>
<protein>
    <recommendedName>
        <fullName evidence="5">Serine-threonine protein kinase 19</fullName>
    </recommendedName>
</protein>
<feature type="compositionally biased region" description="Low complexity" evidence="2">
    <location>
        <begin position="17"/>
        <end position="37"/>
    </location>
</feature>
<comment type="caution">
    <text evidence="3">The sequence shown here is derived from an EMBL/GenBank/DDBJ whole genome shotgun (WGS) entry which is preliminary data.</text>
</comment>
<organism evidence="3 4">
    <name type="scientific">Sarocladium strictum</name>
    <name type="common">Black bundle disease fungus</name>
    <name type="synonym">Acremonium strictum</name>
    <dbReference type="NCBI Taxonomy" id="5046"/>
    <lineage>
        <taxon>Eukaryota</taxon>
        <taxon>Fungi</taxon>
        <taxon>Dikarya</taxon>
        <taxon>Ascomycota</taxon>
        <taxon>Pezizomycotina</taxon>
        <taxon>Sordariomycetes</taxon>
        <taxon>Hypocreomycetidae</taxon>
        <taxon>Hypocreales</taxon>
        <taxon>Sarocladiaceae</taxon>
        <taxon>Sarocladium</taxon>
    </lineage>
</organism>
<dbReference type="PANTHER" id="PTHR15243">
    <property type="entry name" value="SERINE/THREONINE-PROTEIN KINASE 19"/>
    <property type="match status" value="1"/>
</dbReference>
<feature type="region of interest" description="Disordered" evidence="2">
    <location>
        <begin position="1"/>
        <end position="51"/>
    </location>
</feature>
<dbReference type="GO" id="GO:0046579">
    <property type="term" value="P:positive regulation of Ras protein signal transduction"/>
    <property type="evidence" value="ECO:0007669"/>
    <property type="project" value="TreeGrafter"/>
</dbReference>
<evidence type="ECO:0000256" key="1">
    <source>
        <dbReference type="ARBA" id="ARBA00093458"/>
    </source>
</evidence>
<dbReference type="AlphaFoldDB" id="A0AA39LCZ3"/>